<evidence type="ECO:0000256" key="2">
    <source>
        <dbReference type="ARBA" id="ARBA00022679"/>
    </source>
</evidence>
<evidence type="ECO:0000256" key="3">
    <source>
        <dbReference type="ARBA" id="ARBA00048219"/>
    </source>
</evidence>
<proteinExistence type="inferred from homology"/>
<evidence type="ECO:0000256" key="1">
    <source>
        <dbReference type="ARBA" id="ARBA00005771"/>
    </source>
</evidence>
<keyword evidence="2 4" id="KW-0808">Transferase</keyword>
<accession>A0ABM3X0Y9</accession>
<dbReference type="SUPFAM" id="SSF52540">
    <property type="entry name" value="P-loop containing nucleoside triphosphate hydrolases"/>
    <property type="match status" value="1"/>
</dbReference>
<reference evidence="7" key="2">
    <citation type="submission" date="2025-08" db="UniProtKB">
        <authorList>
            <consortium name="RefSeq"/>
        </authorList>
    </citation>
    <scope>IDENTIFICATION</scope>
</reference>
<organism evidence="6 7">
    <name type="scientific">Erinaceus europaeus</name>
    <name type="common">Western European hedgehog</name>
    <dbReference type="NCBI Taxonomy" id="9365"/>
    <lineage>
        <taxon>Eukaryota</taxon>
        <taxon>Metazoa</taxon>
        <taxon>Chordata</taxon>
        <taxon>Craniata</taxon>
        <taxon>Vertebrata</taxon>
        <taxon>Euteleostomi</taxon>
        <taxon>Mammalia</taxon>
        <taxon>Eutheria</taxon>
        <taxon>Laurasiatheria</taxon>
        <taxon>Eulipotyphla</taxon>
        <taxon>Erinaceidae</taxon>
        <taxon>Erinaceinae</taxon>
        <taxon>Erinaceus</taxon>
    </lineage>
</organism>
<comment type="similarity">
    <text evidence="1 4">Belongs to the sulfotransferase 1 family.</text>
</comment>
<dbReference type="EC" id="2.8.2.-" evidence="4"/>
<name>A0ABM3X0Y9_ERIEU</name>
<keyword evidence="6" id="KW-1185">Reference proteome</keyword>
<feature type="domain" description="Sulfotransferase" evidence="5">
    <location>
        <begin position="52"/>
        <end position="295"/>
    </location>
</feature>
<dbReference type="PANTHER" id="PTHR11783">
    <property type="entry name" value="SULFOTRANSFERASE SULT"/>
    <property type="match status" value="1"/>
</dbReference>
<dbReference type="RefSeq" id="XP_060042499.1">
    <property type="nucleotide sequence ID" value="XM_060186516.1"/>
</dbReference>
<dbReference type="InterPro" id="IPR000863">
    <property type="entry name" value="Sulfotransferase_dom"/>
</dbReference>
<dbReference type="Proteomes" id="UP001652624">
    <property type="component" value="Chromosome 2"/>
</dbReference>
<reference evidence="6" key="1">
    <citation type="submission" date="2025-05" db="UniProtKB">
        <authorList>
            <consortium name="RefSeq"/>
        </authorList>
    </citation>
    <scope>NUCLEOTIDE SEQUENCE [LARGE SCALE GENOMIC DNA]</scope>
</reference>
<evidence type="ECO:0000259" key="5">
    <source>
        <dbReference type="Pfam" id="PF00685"/>
    </source>
</evidence>
<protein>
    <recommendedName>
        <fullName evidence="4">Sulfotransferase</fullName>
        <ecNumber evidence="4">2.8.2.-</ecNumber>
    </recommendedName>
</protein>
<dbReference type="InterPro" id="IPR027417">
    <property type="entry name" value="P-loop_NTPase"/>
</dbReference>
<dbReference type="Gene3D" id="3.40.50.300">
    <property type="entry name" value="P-loop containing nucleotide triphosphate hydrolases"/>
    <property type="match status" value="1"/>
</dbReference>
<comment type="catalytic activity">
    <reaction evidence="3">
        <text>4-ethylphenol + 3'-phosphoadenylyl sulfate = 4-ethylphenyl sulfate + adenosine 3',5'-bisphosphate + H(+)</text>
        <dbReference type="Rhea" id="RHEA:70607"/>
        <dbReference type="ChEBI" id="CHEBI:15378"/>
        <dbReference type="ChEBI" id="CHEBI:49584"/>
        <dbReference type="ChEBI" id="CHEBI:58339"/>
        <dbReference type="ChEBI" id="CHEBI:58343"/>
        <dbReference type="ChEBI" id="CHEBI:133681"/>
    </reaction>
    <physiologicalReaction direction="left-to-right" evidence="3">
        <dbReference type="Rhea" id="RHEA:70608"/>
    </physiologicalReaction>
</comment>
<dbReference type="Pfam" id="PF00685">
    <property type="entry name" value="Sulfotransfer_1"/>
    <property type="match status" value="1"/>
</dbReference>
<evidence type="ECO:0000313" key="6">
    <source>
        <dbReference type="Proteomes" id="UP001652624"/>
    </source>
</evidence>
<evidence type="ECO:0000256" key="4">
    <source>
        <dbReference type="RuleBase" id="RU361155"/>
    </source>
</evidence>
<sequence>MLTIMQWAQHCPLTLEFDTASEVSEELLYLKKKEGYVGKHSRQYRDFVFKEDDVLTLTYPKSGTHWMIEILSLIRTKGDPKWIQSVPIWDRSPWIEILNMYEALEAQEGPRLITSHLPIQLLPKSLFTSKAKVIHLIRNPKDVLVSGYFFSKVCSSFEQVASLQEHFERFLQGNVLCGSWFEHTQGWMSMRGKESYLMLHYEELKRDTRSTIEKICQFLGKTLEPEEMNSVLKHSSIQAMRDNKMSNYTLMDGSNFNLKNGPFLRKGVSGDWKNHLTVAQAEAFDRMFQEKMAGLPPELFPWD</sequence>
<gene>
    <name evidence="7" type="primary">LOC132537074</name>
</gene>
<evidence type="ECO:0000313" key="7">
    <source>
        <dbReference type="RefSeq" id="XP_060042499.1"/>
    </source>
</evidence>
<dbReference type="GeneID" id="132537074"/>